<evidence type="ECO:0000313" key="2">
    <source>
        <dbReference type="EMBL" id="TKT91125.1"/>
    </source>
</evidence>
<dbReference type="OrthoDB" id="5318244at2"/>
<dbReference type="InterPro" id="IPR054339">
    <property type="entry name" value="GMT_wHTH"/>
</dbReference>
<sequence>MSRDIHKKPFDEGTKAKLAIFRDYLREWLPVFIAKREIYWNTINIYDFFSGPGSDGFGNKGTPLIILEELNPHFDNIISKKLNVNLYLNEYDQSKYEALKKNVSPEKGDVRPYSIQIENLDFKISFKSKFPEMGNKGNANLLFLDQTGVKHINEEIFSKIINLKQTDFLFFISSSTIKRFAEHPSISRYIKLNSEDIEKTPYHKIHRLVLEYYKSLIPQNKEYYLASFSLKKNAGLYGLIFGSGHVLGIEKFLTTCWGIDKERGEANFDIDEDKIQKGQFDLFTNEVPKPKKVDLFEKELKEGILNKSLPSDKAIYLFTITNGFLPSHARKIIAQLIKENKIQKSSFNLSTKVCKSGALVTQVKPL</sequence>
<keyword evidence="3" id="KW-1185">Reference proteome</keyword>
<name>A0A4U6D425_9BACT</name>
<protein>
    <submittedName>
        <fullName evidence="2">Three-Cys-motif partner protein TcmP</fullName>
    </submittedName>
</protein>
<dbReference type="EMBL" id="SZVO01000007">
    <property type="protein sequence ID" value="TKT91125.1"/>
    <property type="molecule type" value="Genomic_DNA"/>
</dbReference>
<dbReference type="AlphaFoldDB" id="A0A4U6D425"/>
<dbReference type="InterPro" id="IPR031009">
    <property type="entry name" value="Tcm_partner"/>
</dbReference>
<dbReference type="Pfam" id="PF22560">
    <property type="entry name" value="GMT-wHTH"/>
    <property type="match status" value="1"/>
</dbReference>
<organism evidence="2 3">
    <name type="scientific">Dyadobacter frigoris</name>
    <dbReference type="NCBI Taxonomy" id="2576211"/>
    <lineage>
        <taxon>Bacteria</taxon>
        <taxon>Pseudomonadati</taxon>
        <taxon>Bacteroidota</taxon>
        <taxon>Cytophagia</taxon>
        <taxon>Cytophagales</taxon>
        <taxon>Spirosomataceae</taxon>
        <taxon>Dyadobacter</taxon>
    </lineage>
</organism>
<accession>A0A4U6D425</accession>
<dbReference type="RefSeq" id="WP_137340986.1">
    <property type="nucleotide sequence ID" value="NZ_BSQH01000013.1"/>
</dbReference>
<gene>
    <name evidence="2" type="primary">tcmP</name>
    <name evidence="2" type="ORF">FDK13_15860</name>
</gene>
<comment type="caution">
    <text evidence="2">The sequence shown here is derived from an EMBL/GenBank/DDBJ whole genome shotgun (WGS) entry which is preliminary data.</text>
</comment>
<proteinExistence type="predicted"/>
<dbReference type="Proteomes" id="UP000304900">
    <property type="component" value="Unassembled WGS sequence"/>
</dbReference>
<reference evidence="2 3" key="1">
    <citation type="submission" date="2019-05" db="EMBL/GenBank/DDBJ databases">
        <title>Dyadobacter AR-3-8 sp. nov., isolated from arctic soil.</title>
        <authorList>
            <person name="Chaudhary D.K."/>
        </authorList>
    </citation>
    <scope>NUCLEOTIDE SEQUENCE [LARGE SCALE GENOMIC DNA]</scope>
    <source>
        <strain evidence="2 3">AR-3-8</strain>
    </source>
</reference>
<dbReference type="NCBIfam" id="TIGR04474">
    <property type="entry name" value="tcm_partner"/>
    <property type="match status" value="1"/>
</dbReference>
<evidence type="ECO:0000259" key="1">
    <source>
        <dbReference type="Pfam" id="PF22560"/>
    </source>
</evidence>
<feature type="domain" description="GMT-like wHTH" evidence="1">
    <location>
        <begin position="271"/>
        <end position="345"/>
    </location>
</feature>
<evidence type="ECO:0000313" key="3">
    <source>
        <dbReference type="Proteomes" id="UP000304900"/>
    </source>
</evidence>